<evidence type="ECO:0000313" key="2">
    <source>
        <dbReference type="EMBL" id="MBE9041304.1"/>
    </source>
</evidence>
<dbReference type="Proteomes" id="UP000621799">
    <property type="component" value="Unassembled WGS sequence"/>
</dbReference>
<proteinExistence type="predicted"/>
<dbReference type="SMART" id="SM00912">
    <property type="entry name" value="Haemagg_act"/>
    <property type="match status" value="1"/>
</dbReference>
<dbReference type="NCBIfam" id="TIGR01901">
    <property type="entry name" value="adhes_NPXG"/>
    <property type="match status" value="1"/>
</dbReference>
<sequence>MNPIAKFLDLPRLSCQPSAFSIALLGGLTLFPLGASAQIIPDTTLPNHSIVTPNGNISEITGGTTAGGNLFHSFEEFSLPTGAEAFFNNALTIDNILTRDTGGSISNIDGLIRANGNANFFLLNPNGILLGPNARLNIGGSFFGSTADSLQFADGGEFSATNPQTSPLLTVSIPIGLQYGSNPGAIAAQGTGNNLFLDDPFVIRVFRPDGFQVANGRTLALVGGDLSLEGANLTARDGRIELGSVGGGSFVGITSANPGLAVSYDGVENFQDIRLSQTASVETSGNGGGTIRVRGRNVLASQGSAILADTLGEGAGGSLVIRASESIELTGTSTFTPPPTETETFEPFPFSTRVSTDVGRFPGSTGNGGTLTLETDRLRVADGAQVSTGTFSTGNSGRLEVRAREIELSGRVPEVGLSGLFAPVAPNATGNGGLIDIQTENLQITGRAILFGGTFGLGDGGDLRVETDRLQLTDGGQISTLTFSAGNAGDIDVRASEVELAGGAPGVGPSAFFANVEAGATGNGGNILVETDRLQISGGAQITATTLGEGNAGQLIVRAADIQLAGTSPSGNSSGLFATV</sequence>
<dbReference type="EMBL" id="JADEXN010000177">
    <property type="protein sequence ID" value="MBE9041304.1"/>
    <property type="molecule type" value="Genomic_DNA"/>
</dbReference>
<feature type="non-terminal residue" evidence="2">
    <location>
        <position position="580"/>
    </location>
</feature>
<organism evidence="2 3">
    <name type="scientific">Zarconia navalis LEGE 11467</name>
    <dbReference type="NCBI Taxonomy" id="1828826"/>
    <lineage>
        <taxon>Bacteria</taxon>
        <taxon>Bacillati</taxon>
        <taxon>Cyanobacteriota</taxon>
        <taxon>Cyanophyceae</taxon>
        <taxon>Oscillatoriophycideae</taxon>
        <taxon>Oscillatoriales</taxon>
        <taxon>Oscillatoriales incertae sedis</taxon>
        <taxon>Zarconia</taxon>
        <taxon>Zarconia navalis</taxon>
    </lineage>
</organism>
<dbReference type="InterPro" id="IPR012334">
    <property type="entry name" value="Pectin_lyas_fold"/>
</dbReference>
<dbReference type="SUPFAM" id="SSF51126">
    <property type="entry name" value="Pectin lyase-like"/>
    <property type="match status" value="2"/>
</dbReference>
<protein>
    <submittedName>
        <fullName evidence="2">Filamentous hemagglutinin N-terminal domain-containing protein</fullName>
    </submittedName>
</protein>
<evidence type="ECO:0000313" key="3">
    <source>
        <dbReference type="Proteomes" id="UP000621799"/>
    </source>
</evidence>
<dbReference type="InterPro" id="IPR011050">
    <property type="entry name" value="Pectin_lyase_fold/virulence"/>
</dbReference>
<reference evidence="2" key="1">
    <citation type="submission" date="2020-10" db="EMBL/GenBank/DDBJ databases">
        <authorList>
            <person name="Castelo-Branco R."/>
            <person name="Eusebio N."/>
            <person name="Adriana R."/>
            <person name="Vieira A."/>
            <person name="Brugerolle De Fraissinette N."/>
            <person name="Rezende De Castro R."/>
            <person name="Schneider M.P."/>
            <person name="Vasconcelos V."/>
            <person name="Leao P.N."/>
        </authorList>
    </citation>
    <scope>NUCLEOTIDE SEQUENCE</scope>
    <source>
        <strain evidence="2">LEGE 11467</strain>
    </source>
</reference>
<accession>A0A928Z945</accession>
<dbReference type="Gene3D" id="2.160.20.10">
    <property type="entry name" value="Single-stranded right-handed beta-helix, Pectin lyase-like"/>
    <property type="match status" value="2"/>
</dbReference>
<feature type="domain" description="Filamentous haemagglutinin FhaB/tRNA nuclease CdiA-like TPS" evidence="1">
    <location>
        <begin position="42"/>
        <end position="153"/>
    </location>
</feature>
<dbReference type="AlphaFoldDB" id="A0A928Z945"/>
<keyword evidence="3" id="KW-1185">Reference proteome</keyword>
<comment type="caution">
    <text evidence="2">The sequence shown here is derived from an EMBL/GenBank/DDBJ whole genome shotgun (WGS) entry which is preliminary data.</text>
</comment>
<name>A0A928Z945_9CYAN</name>
<evidence type="ECO:0000259" key="1">
    <source>
        <dbReference type="SMART" id="SM00912"/>
    </source>
</evidence>
<dbReference type="Pfam" id="PF05860">
    <property type="entry name" value="TPS"/>
    <property type="match status" value="1"/>
</dbReference>
<dbReference type="RefSeq" id="WP_264321520.1">
    <property type="nucleotide sequence ID" value="NZ_JADEXN010000177.1"/>
</dbReference>
<dbReference type="InterPro" id="IPR008638">
    <property type="entry name" value="FhaB/CdiA-like_TPS"/>
</dbReference>
<gene>
    <name evidence="2" type="ORF">IQ235_10985</name>
</gene>